<dbReference type="EMBL" id="GBRH01230293">
    <property type="protein sequence ID" value="JAD67602.1"/>
    <property type="molecule type" value="Transcribed_RNA"/>
</dbReference>
<reference evidence="1" key="1">
    <citation type="submission" date="2014-09" db="EMBL/GenBank/DDBJ databases">
        <authorList>
            <person name="Magalhaes I.L.F."/>
            <person name="Oliveira U."/>
            <person name="Santos F.R."/>
            <person name="Vidigal T.H.D.A."/>
            <person name="Brescovit A.D."/>
            <person name="Santos A.J."/>
        </authorList>
    </citation>
    <scope>NUCLEOTIDE SEQUENCE</scope>
    <source>
        <tissue evidence="1">Shoot tissue taken approximately 20 cm above the soil surface</tissue>
    </source>
</reference>
<reference evidence="1" key="2">
    <citation type="journal article" date="2015" name="Data Brief">
        <title>Shoot transcriptome of the giant reed, Arundo donax.</title>
        <authorList>
            <person name="Barrero R.A."/>
            <person name="Guerrero F.D."/>
            <person name="Moolhuijzen P."/>
            <person name="Goolsby J.A."/>
            <person name="Tidwell J."/>
            <person name="Bellgard S.E."/>
            <person name="Bellgard M.I."/>
        </authorList>
    </citation>
    <scope>NUCLEOTIDE SEQUENCE</scope>
    <source>
        <tissue evidence="1">Shoot tissue taken approximately 20 cm above the soil surface</tissue>
    </source>
</reference>
<protein>
    <submittedName>
        <fullName evidence="1">Uncharacterized protein</fullName>
    </submittedName>
</protein>
<name>A0A0A9C7Z0_ARUDO</name>
<organism evidence="1">
    <name type="scientific">Arundo donax</name>
    <name type="common">Giant reed</name>
    <name type="synonym">Donax arundinaceus</name>
    <dbReference type="NCBI Taxonomy" id="35708"/>
    <lineage>
        <taxon>Eukaryota</taxon>
        <taxon>Viridiplantae</taxon>
        <taxon>Streptophyta</taxon>
        <taxon>Embryophyta</taxon>
        <taxon>Tracheophyta</taxon>
        <taxon>Spermatophyta</taxon>
        <taxon>Magnoliopsida</taxon>
        <taxon>Liliopsida</taxon>
        <taxon>Poales</taxon>
        <taxon>Poaceae</taxon>
        <taxon>PACMAD clade</taxon>
        <taxon>Arundinoideae</taxon>
        <taxon>Arundineae</taxon>
        <taxon>Arundo</taxon>
    </lineage>
</organism>
<sequence length="19" mass="2340">MAKCFSFPFSQNLEQSRRY</sequence>
<evidence type="ECO:0000313" key="1">
    <source>
        <dbReference type="EMBL" id="JAD67602.1"/>
    </source>
</evidence>
<dbReference type="AlphaFoldDB" id="A0A0A9C7Z0"/>
<proteinExistence type="predicted"/>
<accession>A0A0A9C7Z0</accession>